<organism evidence="2 3">
    <name type="scientific">Thermothelomyces thermophilus (strain ATCC 42464 / BCRC 31852 / DSM 1799)</name>
    <name type="common">Sporotrichum thermophile</name>
    <dbReference type="NCBI Taxonomy" id="573729"/>
    <lineage>
        <taxon>Eukaryota</taxon>
        <taxon>Fungi</taxon>
        <taxon>Dikarya</taxon>
        <taxon>Ascomycota</taxon>
        <taxon>Pezizomycotina</taxon>
        <taxon>Sordariomycetes</taxon>
        <taxon>Sordariomycetidae</taxon>
        <taxon>Sordariales</taxon>
        <taxon>Chaetomiaceae</taxon>
        <taxon>Thermothelomyces</taxon>
    </lineage>
</organism>
<dbReference type="Proteomes" id="UP000007322">
    <property type="component" value="Chromosome 3"/>
</dbReference>
<dbReference type="KEGG" id="mtm:MYCTH_94018"/>
<sequence>MVRESQKRKQRKRGPWAQVTEHESDLPDQRCPDTLPTTTWGRISSFPPIPGAELRNIPTIDRAKAVEKVCSLDPVILAQCGSCKRWSDLDPVPLAWGSCMPSLHTDVSQAPSAPMFFSTLSRSPIVHYRTPVLPAGSPFGATAFAFSQFPAPSSNERSCVSITYTQCRVTAYCMHDGTFQRANSPSRVGSTVPTRVLPVSACVPLSEPFLFLARQPHSDSGIRPEKRARPGNASRFNTHTSTGTETRERQHRMPDPDNAGTRLSSHTMKLAAG</sequence>
<dbReference type="VEuPathDB" id="FungiDB:MYCTH_94018"/>
<proteinExistence type="predicted"/>
<dbReference type="HOGENOM" id="CLU_1020083_0_0_1"/>
<gene>
    <name evidence="2" type="ORF">MYCTH_94018</name>
</gene>
<evidence type="ECO:0000256" key="1">
    <source>
        <dbReference type="SAM" id="MobiDB-lite"/>
    </source>
</evidence>
<name>G2QEH2_THET4</name>
<dbReference type="GeneID" id="11507626"/>
<dbReference type="EMBL" id="CP003004">
    <property type="protein sequence ID" value="AEO57755.1"/>
    <property type="molecule type" value="Genomic_DNA"/>
</dbReference>
<feature type="compositionally biased region" description="Polar residues" evidence="1">
    <location>
        <begin position="234"/>
        <end position="244"/>
    </location>
</feature>
<dbReference type="RefSeq" id="XP_003663000.1">
    <property type="nucleotide sequence ID" value="XM_003662952.1"/>
</dbReference>
<dbReference type="InParanoid" id="G2QEH2"/>
<feature type="compositionally biased region" description="Basic and acidic residues" evidence="1">
    <location>
        <begin position="216"/>
        <end position="228"/>
    </location>
</feature>
<evidence type="ECO:0000313" key="3">
    <source>
        <dbReference type="Proteomes" id="UP000007322"/>
    </source>
</evidence>
<dbReference type="OrthoDB" id="10624585at2759"/>
<evidence type="ECO:0000313" key="2">
    <source>
        <dbReference type="EMBL" id="AEO57755.1"/>
    </source>
</evidence>
<feature type="compositionally biased region" description="Basic and acidic residues" evidence="1">
    <location>
        <begin position="245"/>
        <end position="255"/>
    </location>
</feature>
<feature type="region of interest" description="Disordered" evidence="1">
    <location>
        <begin position="1"/>
        <end position="44"/>
    </location>
</feature>
<dbReference type="AlphaFoldDB" id="G2QEH2"/>
<accession>G2QEH2</accession>
<protein>
    <submittedName>
        <fullName evidence="2">Uncharacterized protein</fullName>
    </submittedName>
</protein>
<feature type="region of interest" description="Disordered" evidence="1">
    <location>
        <begin position="216"/>
        <end position="273"/>
    </location>
</feature>
<keyword evidence="3" id="KW-1185">Reference proteome</keyword>
<reference evidence="2 3" key="1">
    <citation type="journal article" date="2011" name="Nat. Biotechnol.">
        <title>Comparative genomic analysis of the thermophilic biomass-degrading fungi Myceliophthora thermophila and Thielavia terrestris.</title>
        <authorList>
            <person name="Berka R.M."/>
            <person name="Grigoriev I.V."/>
            <person name="Otillar R."/>
            <person name="Salamov A."/>
            <person name="Grimwood J."/>
            <person name="Reid I."/>
            <person name="Ishmael N."/>
            <person name="John T."/>
            <person name="Darmond C."/>
            <person name="Moisan M.-C."/>
            <person name="Henrissat B."/>
            <person name="Coutinho P.M."/>
            <person name="Lombard V."/>
            <person name="Natvig D.O."/>
            <person name="Lindquist E."/>
            <person name="Schmutz J."/>
            <person name="Lucas S."/>
            <person name="Harris P."/>
            <person name="Powlowski J."/>
            <person name="Bellemare A."/>
            <person name="Taylor D."/>
            <person name="Butler G."/>
            <person name="de Vries R.P."/>
            <person name="Allijn I.E."/>
            <person name="van den Brink J."/>
            <person name="Ushinsky S."/>
            <person name="Storms R."/>
            <person name="Powell A.J."/>
            <person name="Paulsen I.T."/>
            <person name="Elbourne L.D.H."/>
            <person name="Baker S.E."/>
            <person name="Magnuson J."/>
            <person name="LaBoissiere S."/>
            <person name="Clutterbuck A.J."/>
            <person name="Martinez D."/>
            <person name="Wogulis M."/>
            <person name="de Leon A.L."/>
            <person name="Rey M.W."/>
            <person name="Tsang A."/>
        </authorList>
    </citation>
    <scope>NUCLEOTIDE SEQUENCE [LARGE SCALE GENOMIC DNA]</scope>
    <source>
        <strain evidence="3">ATCC 42464 / BCRC 31852 / DSM 1799</strain>
    </source>
</reference>
<feature type="compositionally biased region" description="Basic and acidic residues" evidence="1">
    <location>
        <begin position="20"/>
        <end position="31"/>
    </location>
</feature>